<dbReference type="PROSITE" id="PS01187">
    <property type="entry name" value="EGF_CA"/>
    <property type="match status" value="1"/>
</dbReference>
<keyword evidence="9" id="KW-0732">Signal</keyword>
<organism evidence="26 27">
    <name type="scientific">Lates japonicus</name>
    <name type="common">Japanese lates</name>
    <dbReference type="NCBI Taxonomy" id="270547"/>
    <lineage>
        <taxon>Eukaryota</taxon>
        <taxon>Metazoa</taxon>
        <taxon>Chordata</taxon>
        <taxon>Craniata</taxon>
        <taxon>Vertebrata</taxon>
        <taxon>Euteleostomi</taxon>
        <taxon>Actinopterygii</taxon>
        <taxon>Neopterygii</taxon>
        <taxon>Teleostei</taxon>
        <taxon>Neoteleostei</taxon>
        <taxon>Acanthomorphata</taxon>
        <taxon>Carangaria</taxon>
        <taxon>Carangaria incertae sedis</taxon>
        <taxon>Centropomidae</taxon>
        <taxon>Lates</taxon>
    </lineage>
</organism>
<feature type="compositionally biased region" description="Polar residues" evidence="22">
    <location>
        <begin position="138"/>
        <end position="151"/>
    </location>
</feature>
<keyword evidence="17" id="KW-0325">Glycoprotein</keyword>
<dbReference type="GO" id="GO:0008270">
    <property type="term" value="F:zinc ion binding"/>
    <property type="evidence" value="ECO:0007669"/>
    <property type="project" value="UniProtKB-KW"/>
</dbReference>
<evidence type="ECO:0000256" key="2">
    <source>
        <dbReference type="ARBA" id="ARBA00004498"/>
    </source>
</evidence>
<dbReference type="SUPFAM" id="SSF54511">
    <property type="entry name" value="GFP-like"/>
    <property type="match status" value="1"/>
</dbReference>
<comment type="caution">
    <text evidence="26">The sequence shown here is derived from an EMBL/GenBank/DDBJ whole genome shotgun (WGS) entry which is preliminary data.</text>
</comment>
<evidence type="ECO:0000256" key="8">
    <source>
        <dbReference type="ARBA" id="ARBA00022723"/>
    </source>
</evidence>
<dbReference type="EMBL" id="BRZM01000117">
    <property type="protein sequence ID" value="GLD67721.1"/>
    <property type="molecule type" value="Genomic_DNA"/>
</dbReference>
<keyword evidence="27" id="KW-1185">Reference proteome</keyword>
<keyword evidence="5" id="KW-0964">Secreted</keyword>
<dbReference type="GO" id="GO:0030855">
    <property type="term" value="P:epithelial cell differentiation"/>
    <property type="evidence" value="ECO:0007669"/>
    <property type="project" value="UniProtKB-ARBA"/>
</dbReference>
<comment type="similarity">
    <text evidence="3">Belongs to the IRF2BP family.</text>
</comment>
<evidence type="ECO:0000259" key="24">
    <source>
        <dbReference type="PROSITE" id="PS50993"/>
    </source>
</evidence>
<sequence length="950" mass="102346">MSSAAVAASRRQSCYLCDLPRMPWAMIWDFTEPVCRGCVNYEGADRIEFVIETARQLKRAHGFQDGRSPGPGKPQHAGKEINHTAGDPGSRPPQPLDRYPLSDRPPRLGPEYQAAGRQANGLPVPNGFPKPDEPPELNRQSPNPRRTSTVPPNLVPLVNGGIPTVHPLNGRSAQLSLSGALVAPGPGEHGKRPEELKDKHRPDSLSDMSDSHKEWIGKGKTVRDLMALHTFDSRFKKDHAAMQRVMGYETSATSSKTDRGKHPRSMKRKASPEPDGEGSAPKMNGGEGQPWLPSPSEVLKMPPAALPGFSAAPPSTISPHSRTTPPEAATAQNGQSPMAALILATDNAGGTGSPKDANQVHSTTAGARRNSGSPLSPSSASQRRLAQREGPVSANPSVQHAPGVMDPHAPPPQSIPDSSVPPGSVPLCCTLCHERLEDTHFVQCPSVPSHKFCFPCSRESIKQQGATGEVYCPSGERCPLVGSNVPWAFMQGEIATILAGDIKLNVSNKCSPPSHAAELCWLQGFSVITSSSNRDYTITSPDGTVQTRSYQWRQTITFQSCPHNEATGAAPSTQQLSVDQIFVMFDADNHLIRYAMSNKIGSVHSILPEQNPCFTGRHGCDINAMCRPGEGLQFTCECAAGFTGDGRYCHDIDECRENPRVCGSNAVCTNLPGTFRCECLNGFVFASDGRTCIEENRPVDHCQRGSHDCDAPERALCSYTGGSAYVCSCLPGYEGDGRVCRDVDECQQDRCHRDAFCSNTQGSYTCQCRPGFHGDGFQCSPSSSEREKTQCERQRESAQASGSSGSGFFSFFRPRPAIGQYVPQCDEHGAYEPTQCHTSIGQCWCVDANGQEIPNTRTGSGNTPLCINQVVTPPPVGPTPRPDVHPVTPGTHLLFAQSGKIEHVPLDGYKMKKEEAKPLLHIPSCRVLKASPSITVPPSSSGPDSYKQTP</sequence>
<evidence type="ECO:0000256" key="21">
    <source>
        <dbReference type="PROSITE-ProRule" id="PRU00500"/>
    </source>
</evidence>
<keyword evidence="7 20" id="KW-0245">EGF-like domain</keyword>
<evidence type="ECO:0000256" key="7">
    <source>
        <dbReference type="ARBA" id="ARBA00022536"/>
    </source>
</evidence>
<evidence type="ECO:0000259" key="25">
    <source>
        <dbReference type="PROSITE" id="PS51162"/>
    </source>
</evidence>
<proteinExistence type="inferred from homology"/>
<dbReference type="SUPFAM" id="SSF57850">
    <property type="entry name" value="RING/U-box"/>
    <property type="match status" value="1"/>
</dbReference>
<feature type="region of interest" description="Disordered" evidence="22">
    <location>
        <begin position="931"/>
        <end position="950"/>
    </location>
</feature>
<feature type="region of interest" description="Disordered" evidence="22">
    <location>
        <begin position="60"/>
        <end position="155"/>
    </location>
</feature>
<keyword evidence="4" id="KW-0678">Repressor</keyword>
<comment type="subcellular location">
    <subcellularLocation>
        <location evidence="1">Nucleus</location>
    </subcellularLocation>
    <subcellularLocation>
        <location evidence="2">Secreted</location>
        <location evidence="2">Extracellular space</location>
        <location evidence="2">Extracellular matrix</location>
    </subcellularLocation>
</comment>
<dbReference type="FunFam" id="2.10.25.10:FF:000038">
    <property type="entry name" value="Fibrillin 2"/>
    <property type="match status" value="1"/>
</dbReference>
<evidence type="ECO:0000256" key="12">
    <source>
        <dbReference type="ARBA" id="ARBA00022833"/>
    </source>
</evidence>
<dbReference type="SMART" id="SM00211">
    <property type="entry name" value="TY"/>
    <property type="match status" value="1"/>
</dbReference>
<dbReference type="FunFam" id="1.10.10.1580:FF:000001">
    <property type="entry name" value="interferon regulatory factor 2-binding protein 2"/>
    <property type="match status" value="1"/>
</dbReference>
<comment type="function">
    <text evidence="19">Acts as a transcriptional repressor.</text>
</comment>
<dbReference type="InterPro" id="IPR018097">
    <property type="entry name" value="EGF_Ca-bd_CS"/>
</dbReference>
<feature type="domain" description="EGF-like" evidence="23">
    <location>
        <begin position="651"/>
        <end position="693"/>
    </location>
</feature>
<dbReference type="SUPFAM" id="SSF57610">
    <property type="entry name" value="Thyroglobulin type-1 domain"/>
    <property type="match status" value="1"/>
</dbReference>
<dbReference type="CDD" id="cd00054">
    <property type="entry name" value="EGF_CA"/>
    <property type="match status" value="2"/>
</dbReference>
<evidence type="ECO:0000256" key="4">
    <source>
        <dbReference type="ARBA" id="ARBA00022491"/>
    </source>
</evidence>
<protein>
    <submittedName>
        <fullName evidence="26">Interferon regulatory factor 2-binding protein 2-B-like protein</fullName>
    </submittedName>
</protein>
<evidence type="ECO:0000256" key="5">
    <source>
        <dbReference type="ARBA" id="ARBA00022525"/>
    </source>
</evidence>
<dbReference type="InterPro" id="IPR057414">
    <property type="entry name" value="Zf-C3HC4_IRF-2BP1_2"/>
</dbReference>
<dbReference type="InterPro" id="IPR006605">
    <property type="entry name" value="G2_nidogen/fibulin_G2F"/>
</dbReference>
<dbReference type="Pfam" id="PF11261">
    <property type="entry name" value="IRF-2BP1_2"/>
    <property type="match status" value="1"/>
</dbReference>
<reference evidence="26" key="1">
    <citation type="submission" date="2022-08" db="EMBL/GenBank/DDBJ databases">
        <title>Genome sequencing of akame (Lates japonicus).</title>
        <authorList>
            <person name="Hashiguchi Y."/>
            <person name="Takahashi H."/>
        </authorList>
    </citation>
    <scope>NUCLEOTIDE SEQUENCE</scope>
    <source>
        <strain evidence="26">Kochi</strain>
    </source>
</reference>
<dbReference type="PANTHER" id="PTHR10816">
    <property type="entry name" value="MYELIN TRANSCRIPTION FACTOR 1-RELATED"/>
    <property type="match status" value="1"/>
</dbReference>
<dbReference type="Pfam" id="PF25454">
    <property type="entry name" value="zf-C3HC4_IRF-2BP1_2"/>
    <property type="match status" value="1"/>
</dbReference>
<dbReference type="SMART" id="SM00179">
    <property type="entry name" value="EGF_CA"/>
    <property type="match status" value="3"/>
</dbReference>
<dbReference type="PROSITE" id="PS51162">
    <property type="entry name" value="THYROGLOBULIN_1_2"/>
    <property type="match status" value="1"/>
</dbReference>
<keyword evidence="6" id="KW-0272">Extracellular matrix</keyword>
<name>A0AAD3N7S9_LATJO</name>
<dbReference type="SUPFAM" id="SSF57196">
    <property type="entry name" value="EGF/Laminin"/>
    <property type="match status" value="2"/>
</dbReference>
<gene>
    <name evidence="26" type="ORF">AKAME5_001904900</name>
</gene>
<dbReference type="InterPro" id="IPR024731">
    <property type="entry name" value="NELL2-like_EGF"/>
</dbReference>
<evidence type="ECO:0000313" key="27">
    <source>
        <dbReference type="Proteomes" id="UP001279410"/>
    </source>
</evidence>
<dbReference type="InterPro" id="IPR044882">
    <property type="entry name" value="I2BP1/2_C3HC4-RING_sf"/>
</dbReference>
<feature type="region of interest" description="Disordered" evidence="22">
    <location>
        <begin position="346"/>
        <end position="419"/>
    </location>
</feature>
<feature type="compositionally biased region" description="Polar residues" evidence="22">
    <location>
        <begin position="313"/>
        <end position="333"/>
    </location>
</feature>
<dbReference type="InterPro" id="IPR058682">
    <property type="entry name" value="IRF-2BP1/2-like_M"/>
</dbReference>
<feature type="domain" description="EGF-like" evidence="23">
    <location>
        <begin position="609"/>
        <end position="650"/>
    </location>
</feature>
<dbReference type="InterPro" id="IPR036857">
    <property type="entry name" value="Thyroglobulin_1_sf"/>
</dbReference>
<evidence type="ECO:0000256" key="15">
    <source>
        <dbReference type="ARBA" id="ARBA00023157"/>
    </source>
</evidence>
<evidence type="ECO:0000256" key="9">
    <source>
        <dbReference type="ARBA" id="ARBA00022729"/>
    </source>
</evidence>
<evidence type="ECO:0000256" key="10">
    <source>
        <dbReference type="ARBA" id="ARBA00022737"/>
    </source>
</evidence>
<dbReference type="SMART" id="SM00682">
    <property type="entry name" value="G2F"/>
    <property type="match status" value="1"/>
</dbReference>
<keyword evidence="10" id="KW-0677">Repeat</keyword>
<dbReference type="GO" id="GO:0003714">
    <property type="term" value="F:transcription corepressor activity"/>
    <property type="evidence" value="ECO:0007669"/>
    <property type="project" value="TreeGrafter"/>
</dbReference>
<dbReference type="Gene3D" id="4.10.800.10">
    <property type="entry name" value="Thyroglobulin type-1"/>
    <property type="match status" value="1"/>
</dbReference>
<evidence type="ECO:0000313" key="26">
    <source>
        <dbReference type="EMBL" id="GLD67721.1"/>
    </source>
</evidence>
<keyword evidence="12" id="KW-0862">Zinc</keyword>
<evidence type="ECO:0000256" key="16">
    <source>
        <dbReference type="ARBA" id="ARBA00023163"/>
    </source>
</evidence>
<feature type="disulfide bond" evidence="21">
    <location>
        <begin position="836"/>
        <end position="843"/>
    </location>
</feature>
<keyword evidence="13" id="KW-0106">Calcium</keyword>
<dbReference type="Proteomes" id="UP001279410">
    <property type="component" value="Unassembled WGS sequence"/>
</dbReference>
<evidence type="ECO:0000256" key="1">
    <source>
        <dbReference type="ARBA" id="ARBA00004123"/>
    </source>
</evidence>
<evidence type="ECO:0000256" key="14">
    <source>
        <dbReference type="ARBA" id="ARBA00023015"/>
    </source>
</evidence>
<dbReference type="Pfam" id="PF07645">
    <property type="entry name" value="EGF_CA"/>
    <property type="match status" value="1"/>
</dbReference>
<dbReference type="GO" id="GO:0005634">
    <property type="term" value="C:nucleus"/>
    <property type="evidence" value="ECO:0007669"/>
    <property type="project" value="UniProtKB-SubCell"/>
</dbReference>
<keyword evidence="16" id="KW-0804">Transcription</keyword>
<dbReference type="PROSITE" id="PS00484">
    <property type="entry name" value="THYROGLOBULIN_1_1"/>
    <property type="match status" value="1"/>
</dbReference>
<dbReference type="InterPro" id="IPR022750">
    <property type="entry name" value="IRF-2BP1_2-like_Znf"/>
</dbReference>
<evidence type="ECO:0000256" key="22">
    <source>
        <dbReference type="SAM" id="MobiDB-lite"/>
    </source>
</evidence>
<dbReference type="InterPro" id="IPR000742">
    <property type="entry name" value="EGF"/>
</dbReference>
<feature type="compositionally biased region" description="Polar residues" evidence="22">
    <location>
        <begin position="932"/>
        <end position="950"/>
    </location>
</feature>
<evidence type="ECO:0000256" key="20">
    <source>
        <dbReference type="PROSITE-ProRule" id="PRU00076"/>
    </source>
</evidence>
<dbReference type="PROSITE" id="PS50993">
    <property type="entry name" value="NIDOGEN_G2"/>
    <property type="match status" value="1"/>
</dbReference>
<dbReference type="GO" id="GO:0006357">
    <property type="term" value="P:regulation of transcription by RNA polymerase II"/>
    <property type="evidence" value="ECO:0007669"/>
    <property type="project" value="TreeGrafter"/>
</dbReference>
<evidence type="ECO:0000256" key="6">
    <source>
        <dbReference type="ARBA" id="ARBA00022530"/>
    </source>
</evidence>
<dbReference type="CDD" id="cd00191">
    <property type="entry name" value="TY"/>
    <property type="match status" value="1"/>
</dbReference>
<feature type="domain" description="EGF-like" evidence="23">
    <location>
        <begin position="698"/>
        <end position="741"/>
    </location>
</feature>
<dbReference type="Pfam" id="PF07474">
    <property type="entry name" value="G2F"/>
    <property type="match status" value="1"/>
</dbReference>
<keyword evidence="18" id="KW-0539">Nucleus</keyword>
<dbReference type="AlphaFoldDB" id="A0AAD3N7S9"/>
<keyword evidence="8" id="KW-0479">Metal-binding</keyword>
<dbReference type="InterPro" id="IPR049883">
    <property type="entry name" value="NOTCH1_EGF-like"/>
</dbReference>
<dbReference type="Pfam" id="PF25457">
    <property type="entry name" value="IRF-2BP1_2_M"/>
    <property type="match status" value="1"/>
</dbReference>
<feature type="compositionally biased region" description="Basic residues" evidence="22">
    <location>
        <begin position="259"/>
        <end position="269"/>
    </location>
</feature>
<dbReference type="Pfam" id="PF12947">
    <property type="entry name" value="EGF_3"/>
    <property type="match status" value="3"/>
</dbReference>
<feature type="region of interest" description="Disordered" evidence="22">
    <location>
        <begin position="182"/>
        <end position="212"/>
    </location>
</feature>
<feature type="domain" description="Nidogen G2 beta-barrel" evidence="24">
    <location>
        <begin position="523"/>
        <end position="610"/>
    </location>
</feature>
<keyword evidence="15 21" id="KW-1015">Disulfide bond</keyword>
<evidence type="ECO:0000256" key="3">
    <source>
        <dbReference type="ARBA" id="ARBA00010802"/>
    </source>
</evidence>
<evidence type="ECO:0000256" key="17">
    <source>
        <dbReference type="ARBA" id="ARBA00023180"/>
    </source>
</evidence>
<dbReference type="Pfam" id="PF00086">
    <property type="entry name" value="Thyroglobulin_1"/>
    <property type="match status" value="1"/>
</dbReference>
<feature type="domain" description="EGF-like" evidence="23">
    <location>
        <begin position="742"/>
        <end position="778"/>
    </location>
</feature>
<dbReference type="InterPro" id="IPR000152">
    <property type="entry name" value="EGF-type_Asp/Asn_hydroxyl_site"/>
</dbReference>
<dbReference type="PROSITE" id="PS50026">
    <property type="entry name" value="EGF_3"/>
    <property type="match status" value="4"/>
</dbReference>
<feature type="domain" description="Thyroglobulin type-1" evidence="25">
    <location>
        <begin position="788"/>
        <end position="866"/>
    </location>
</feature>
<dbReference type="Gene3D" id="2.40.155.10">
    <property type="entry name" value="Green fluorescent protein"/>
    <property type="match status" value="1"/>
</dbReference>
<dbReference type="FunFam" id="2.10.25.10:FF:000003">
    <property type="entry name" value="fibrillin-1 isoform X1"/>
    <property type="match status" value="1"/>
</dbReference>
<evidence type="ECO:0000256" key="18">
    <source>
        <dbReference type="ARBA" id="ARBA00023242"/>
    </source>
</evidence>
<evidence type="ECO:0000256" key="13">
    <source>
        <dbReference type="ARBA" id="ARBA00022837"/>
    </source>
</evidence>
<accession>A0AAD3N7S9</accession>
<comment type="caution">
    <text evidence="20">Lacks conserved residue(s) required for the propagation of feature annotation.</text>
</comment>
<dbReference type="Gene3D" id="1.10.10.1580">
    <property type="entry name" value="Interferon regulatory factor 2-binding protein"/>
    <property type="match status" value="1"/>
</dbReference>
<dbReference type="PROSITE" id="PS01186">
    <property type="entry name" value="EGF_2"/>
    <property type="match status" value="3"/>
</dbReference>
<evidence type="ECO:0000259" key="23">
    <source>
        <dbReference type="PROSITE" id="PS50026"/>
    </source>
</evidence>
<feature type="region of interest" description="Disordered" evidence="22">
    <location>
        <begin position="247"/>
        <end position="333"/>
    </location>
</feature>
<evidence type="ECO:0000256" key="19">
    <source>
        <dbReference type="ARBA" id="ARBA00059947"/>
    </source>
</evidence>
<feature type="compositionally biased region" description="Low complexity" evidence="22">
    <location>
        <begin position="368"/>
        <end position="384"/>
    </location>
</feature>
<dbReference type="GO" id="GO:0005509">
    <property type="term" value="F:calcium ion binding"/>
    <property type="evidence" value="ECO:0007669"/>
    <property type="project" value="InterPro"/>
</dbReference>
<keyword evidence="11" id="KW-0863">Zinc-finger</keyword>
<evidence type="ECO:0000256" key="11">
    <source>
        <dbReference type="ARBA" id="ARBA00022771"/>
    </source>
</evidence>
<dbReference type="PANTHER" id="PTHR10816:SF18">
    <property type="entry name" value="INTERFERON REGULATORY FACTOR 2-BINDING PROTEIN 2"/>
    <property type="match status" value="1"/>
</dbReference>
<feature type="compositionally biased region" description="Basic and acidic residues" evidence="22">
    <location>
        <begin position="188"/>
        <end position="212"/>
    </location>
</feature>
<dbReference type="InterPro" id="IPR001881">
    <property type="entry name" value="EGF-like_Ca-bd_dom"/>
</dbReference>
<dbReference type="InterPro" id="IPR009017">
    <property type="entry name" value="GFP"/>
</dbReference>
<keyword evidence="14" id="KW-0805">Transcription regulation</keyword>
<dbReference type="PROSITE" id="PS00010">
    <property type="entry name" value="ASX_HYDROXYL"/>
    <property type="match status" value="2"/>
</dbReference>
<dbReference type="SMART" id="SM00181">
    <property type="entry name" value="EGF"/>
    <property type="match status" value="4"/>
</dbReference>
<dbReference type="InterPro" id="IPR000716">
    <property type="entry name" value="Thyroglobulin_1"/>
</dbReference>
<dbReference type="Gene3D" id="2.10.25.10">
    <property type="entry name" value="Laminin"/>
    <property type="match status" value="4"/>
</dbReference>